<evidence type="ECO:0000313" key="3">
    <source>
        <dbReference type="Proteomes" id="UP000075902"/>
    </source>
</evidence>
<feature type="compositionally biased region" description="Polar residues" evidence="1">
    <location>
        <begin position="1"/>
        <end position="11"/>
    </location>
</feature>
<evidence type="ECO:0000256" key="1">
    <source>
        <dbReference type="SAM" id="MobiDB-lite"/>
    </source>
</evidence>
<organism evidence="2 3">
    <name type="scientific">Anopheles melas</name>
    <dbReference type="NCBI Taxonomy" id="34690"/>
    <lineage>
        <taxon>Eukaryota</taxon>
        <taxon>Metazoa</taxon>
        <taxon>Ecdysozoa</taxon>
        <taxon>Arthropoda</taxon>
        <taxon>Hexapoda</taxon>
        <taxon>Insecta</taxon>
        <taxon>Pterygota</taxon>
        <taxon>Neoptera</taxon>
        <taxon>Endopterygota</taxon>
        <taxon>Diptera</taxon>
        <taxon>Nematocera</taxon>
        <taxon>Culicoidea</taxon>
        <taxon>Culicidae</taxon>
        <taxon>Anophelinae</taxon>
        <taxon>Anopheles</taxon>
    </lineage>
</organism>
<dbReference type="AlphaFoldDB" id="A0A182TN83"/>
<protein>
    <submittedName>
        <fullName evidence="2">Uncharacterized protein</fullName>
    </submittedName>
</protein>
<dbReference type="VEuPathDB" id="VectorBase:AMEC005381"/>
<sequence>MADEQGLQQGETLAGGMLQQQHNQQHPDEEEEEEAGSLNVRPNVGIKRRYSELMCESDEDDFAGFDEDAASSENATETIGTVTSVMIEIATAIGVIIESTRKDLIAMIIVNEIVIVDAVSKIDFVVLQCNIYCPMQYIVIISISLYFLRSN</sequence>
<feature type="region of interest" description="Disordered" evidence="1">
    <location>
        <begin position="1"/>
        <end position="41"/>
    </location>
</feature>
<dbReference type="Proteomes" id="UP000075902">
    <property type="component" value="Unassembled WGS sequence"/>
</dbReference>
<proteinExistence type="predicted"/>
<evidence type="ECO:0000313" key="2">
    <source>
        <dbReference type="EnsemblMetazoa" id="AMEC005381-PA"/>
    </source>
</evidence>
<name>A0A182TN83_9DIPT</name>
<dbReference type="STRING" id="34690.A0A182TN83"/>
<dbReference type="EnsemblMetazoa" id="AMEC005381-RA">
    <property type="protein sequence ID" value="AMEC005381-PA"/>
    <property type="gene ID" value="AMEC005381"/>
</dbReference>
<reference evidence="3" key="1">
    <citation type="submission" date="2014-01" db="EMBL/GenBank/DDBJ databases">
        <title>The Genome Sequence of Anopheles melas CM1001059_A (V2).</title>
        <authorList>
            <consortium name="The Broad Institute Genomics Platform"/>
            <person name="Neafsey D.E."/>
            <person name="Besansky N."/>
            <person name="Howell P."/>
            <person name="Walton C."/>
            <person name="Young S.K."/>
            <person name="Zeng Q."/>
            <person name="Gargeya S."/>
            <person name="Fitzgerald M."/>
            <person name="Haas B."/>
            <person name="Abouelleil A."/>
            <person name="Allen A.W."/>
            <person name="Alvarado L."/>
            <person name="Arachchi H.M."/>
            <person name="Berlin A.M."/>
            <person name="Chapman S.B."/>
            <person name="Gainer-Dewar J."/>
            <person name="Goldberg J."/>
            <person name="Griggs A."/>
            <person name="Gujja S."/>
            <person name="Hansen M."/>
            <person name="Howarth C."/>
            <person name="Imamovic A."/>
            <person name="Ireland A."/>
            <person name="Larimer J."/>
            <person name="McCowan C."/>
            <person name="Murphy C."/>
            <person name="Pearson M."/>
            <person name="Poon T.W."/>
            <person name="Priest M."/>
            <person name="Roberts A."/>
            <person name="Saif S."/>
            <person name="Shea T."/>
            <person name="Sisk P."/>
            <person name="Sykes S."/>
            <person name="Wortman J."/>
            <person name="Nusbaum C."/>
            <person name="Birren B."/>
        </authorList>
    </citation>
    <scope>NUCLEOTIDE SEQUENCE [LARGE SCALE GENOMIC DNA]</scope>
    <source>
        <strain evidence="3">CM1001059</strain>
    </source>
</reference>
<keyword evidence="3" id="KW-1185">Reference proteome</keyword>
<reference evidence="2" key="2">
    <citation type="submission" date="2020-05" db="UniProtKB">
        <authorList>
            <consortium name="EnsemblMetazoa"/>
        </authorList>
    </citation>
    <scope>IDENTIFICATION</scope>
    <source>
        <strain evidence="2">CM1001059</strain>
    </source>
</reference>
<accession>A0A182TN83</accession>